<sequence length="767" mass="86348">MANTSASEVESVMSNSRAPTTAPSSPPADPFDDQNDVGLVDEDIIKEEARARSSNNAMEEKRRAALTKQRKKKKAETKSEREAKARELDELLQKSAAFSDILTNKTQVLGRVGSSLDGKKLGEHNLQMAAQPKCMVGGTMREYQLEGLTWMYEICSQGMSGILADEMGLGKTIQTIALIALLREQEDYLGPHLIVAPLSTLSNWIDEFHKWVPSIPIIMYHGNKAQREDIFQKKIMSHLKSGRPTSKFPVVCTSYEMVINDHHNLSRINWEFIIIDEGHRMKNSDAKLFQHLRQFSSATRLLITGTPLQNNLKELWSLLHFLLPNIFTNWEAFESWFDFSELEDEQGTQQFIEDQMKQDLVKKIHLILQPLLLRRIKQDVAAYLPKKREYVLFAPMTKEQTDLYNVLSNKNIDTRSYLEDKAVEMIKSKATSQASTQASTRASSRTRSTIKKSGGNDKQISLPVRESPRKKLQDRPASPASNAFSLMMGKRGPGRPPKNAKPSPVSTPSSKRKSPPTSIKSETKSAKSSRQSTPLSVRSRRQTNRTYKEADSDEEKMSDDEFEAKLANEVAKEEEDDNSTESLSPEDEELAQSLELAKKQISRKKLGNPLAQMRLVCNSPHNFYNPWAVATNTPVDETIVTASGKMLLLDRLLNHLFENGHKVLIFSQFTTQLDILEDYCAELRGWKLNEKEEDLDPETLRALLLKDGQVYEASGGDGILSDQDLKTICDRSDEAFEKAARGDGDANADAFRVVETGADSIKMTRKS</sequence>
<evidence type="ECO:0000256" key="8">
    <source>
        <dbReference type="ARBA" id="ARBA00023242"/>
    </source>
</evidence>
<keyword evidence="12" id="KW-1185">Reference proteome</keyword>
<dbReference type="GO" id="GO:0004386">
    <property type="term" value="F:helicase activity"/>
    <property type="evidence" value="ECO:0007669"/>
    <property type="project" value="UniProtKB-KW"/>
</dbReference>
<dbReference type="SMART" id="SM00487">
    <property type="entry name" value="DEXDc"/>
    <property type="match status" value="1"/>
</dbReference>
<evidence type="ECO:0000256" key="6">
    <source>
        <dbReference type="ARBA" id="ARBA00022840"/>
    </source>
</evidence>
<dbReference type="PROSITE" id="PS51192">
    <property type="entry name" value="HELICASE_ATP_BIND_1"/>
    <property type="match status" value="1"/>
</dbReference>
<evidence type="ECO:0000256" key="3">
    <source>
        <dbReference type="ARBA" id="ARBA00022741"/>
    </source>
</evidence>
<feature type="compositionally biased region" description="Basic and acidic residues" evidence="9">
    <location>
        <begin position="76"/>
        <end position="85"/>
    </location>
</feature>
<evidence type="ECO:0000256" key="2">
    <source>
        <dbReference type="ARBA" id="ARBA00007025"/>
    </source>
</evidence>
<dbReference type="GO" id="GO:0016787">
    <property type="term" value="F:hydrolase activity"/>
    <property type="evidence" value="ECO:0007669"/>
    <property type="project" value="UniProtKB-KW"/>
</dbReference>
<dbReference type="InterPro" id="IPR027417">
    <property type="entry name" value="P-loop_NTPase"/>
</dbReference>
<keyword evidence="6" id="KW-0067">ATP-binding</keyword>
<feature type="compositionally biased region" description="Acidic residues" evidence="9">
    <location>
        <begin position="572"/>
        <end position="590"/>
    </location>
</feature>
<evidence type="ECO:0000259" key="10">
    <source>
        <dbReference type="PROSITE" id="PS51192"/>
    </source>
</evidence>
<protein>
    <recommendedName>
        <fullName evidence="10">Helicase ATP-binding domain-containing protein</fullName>
    </recommendedName>
</protein>
<evidence type="ECO:0000256" key="4">
    <source>
        <dbReference type="ARBA" id="ARBA00022801"/>
    </source>
</evidence>
<organism evidence="11 12">
    <name type="scientific">Trichoderma gamsii</name>
    <dbReference type="NCBI Taxonomy" id="398673"/>
    <lineage>
        <taxon>Eukaryota</taxon>
        <taxon>Fungi</taxon>
        <taxon>Dikarya</taxon>
        <taxon>Ascomycota</taxon>
        <taxon>Pezizomycotina</taxon>
        <taxon>Sordariomycetes</taxon>
        <taxon>Hypocreomycetidae</taxon>
        <taxon>Hypocreales</taxon>
        <taxon>Hypocreaceae</taxon>
        <taxon>Trichoderma</taxon>
    </lineage>
</organism>
<feature type="region of interest" description="Disordered" evidence="9">
    <location>
        <begin position="428"/>
        <end position="590"/>
    </location>
</feature>
<dbReference type="InterPro" id="IPR000330">
    <property type="entry name" value="SNF2_N"/>
</dbReference>
<dbReference type="SUPFAM" id="SSF52540">
    <property type="entry name" value="P-loop containing nucleoside triphosphate hydrolases"/>
    <property type="match status" value="2"/>
</dbReference>
<keyword evidence="3" id="KW-0547">Nucleotide-binding</keyword>
<evidence type="ECO:0000256" key="5">
    <source>
        <dbReference type="ARBA" id="ARBA00022806"/>
    </source>
</evidence>
<dbReference type="RefSeq" id="XP_024404628.1">
    <property type="nucleotide sequence ID" value="XM_024550618.1"/>
</dbReference>
<dbReference type="Gene3D" id="3.40.50.300">
    <property type="entry name" value="P-loop containing nucleotide triphosphate hydrolases"/>
    <property type="match status" value="1"/>
</dbReference>
<comment type="caution">
    <text evidence="11">The sequence shown here is derived from an EMBL/GenBank/DDBJ whole genome shotgun (WGS) entry which is preliminary data.</text>
</comment>
<dbReference type="PANTHER" id="PTHR10799">
    <property type="entry name" value="SNF2/RAD54 HELICASE FAMILY"/>
    <property type="match status" value="1"/>
</dbReference>
<evidence type="ECO:0000256" key="1">
    <source>
        <dbReference type="ARBA" id="ARBA00004123"/>
    </source>
</evidence>
<evidence type="ECO:0000256" key="9">
    <source>
        <dbReference type="SAM" id="MobiDB-lite"/>
    </source>
</evidence>
<feature type="compositionally biased region" description="Low complexity" evidence="9">
    <location>
        <begin position="501"/>
        <end position="520"/>
    </location>
</feature>
<feature type="domain" description="Helicase ATP-binding" evidence="10">
    <location>
        <begin position="152"/>
        <end position="325"/>
    </location>
</feature>
<reference evidence="11 12" key="1">
    <citation type="journal article" date="2016" name="Genome Announc.">
        <title>Draft Whole-Genome Sequence of Trichoderma gamsii T6085, a Promising Biocontrol Agent of Fusarium Head Blight on Wheat.</title>
        <authorList>
            <person name="Baroncelli R."/>
            <person name="Zapparata A."/>
            <person name="Piaggeschi G."/>
            <person name="Sarrocco S."/>
            <person name="Vannacci G."/>
        </authorList>
    </citation>
    <scope>NUCLEOTIDE SEQUENCE [LARGE SCALE GENOMIC DNA]</scope>
    <source>
        <strain evidence="11 12">T6085</strain>
    </source>
</reference>
<keyword evidence="5" id="KW-0347">Helicase</keyword>
<feature type="compositionally biased region" description="Acidic residues" evidence="9">
    <location>
        <begin position="30"/>
        <end position="45"/>
    </location>
</feature>
<dbReference type="Proteomes" id="UP000054821">
    <property type="component" value="Unassembled WGS sequence"/>
</dbReference>
<dbReference type="STRING" id="398673.A0A2P4ZAS5"/>
<dbReference type="Gene3D" id="3.40.50.10810">
    <property type="entry name" value="Tandem AAA-ATPase domain"/>
    <property type="match status" value="1"/>
</dbReference>
<dbReference type="GO" id="GO:0005524">
    <property type="term" value="F:ATP binding"/>
    <property type="evidence" value="ECO:0007669"/>
    <property type="project" value="UniProtKB-KW"/>
</dbReference>
<keyword evidence="4" id="KW-0378">Hydrolase</keyword>
<evidence type="ECO:0000313" key="11">
    <source>
        <dbReference type="EMBL" id="PON21382.1"/>
    </source>
</evidence>
<keyword evidence="8" id="KW-0539">Nucleus</keyword>
<comment type="subcellular location">
    <subcellularLocation>
        <location evidence="1">Nucleus</location>
    </subcellularLocation>
</comment>
<feature type="compositionally biased region" description="Polar residues" evidence="9">
    <location>
        <begin position="1"/>
        <end position="17"/>
    </location>
</feature>
<keyword evidence="7" id="KW-0175">Coiled coil</keyword>
<gene>
    <name evidence="11" type="ORF">TGAM01_v209683</name>
</gene>
<dbReference type="GO" id="GO:0005634">
    <property type="term" value="C:nucleus"/>
    <property type="evidence" value="ECO:0007669"/>
    <property type="project" value="UniProtKB-SubCell"/>
</dbReference>
<dbReference type="InterPro" id="IPR038718">
    <property type="entry name" value="SNF2-like_sf"/>
</dbReference>
<feature type="compositionally biased region" description="Polar residues" evidence="9">
    <location>
        <begin position="526"/>
        <end position="536"/>
    </location>
</feature>
<dbReference type="InterPro" id="IPR014001">
    <property type="entry name" value="Helicase_ATP-bd"/>
</dbReference>
<feature type="compositionally biased region" description="Low complexity" evidence="9">
    <location>
        <begin position="428"/>
        <end position="453"/>
    </location>
</feature>
<dbReference type="Pfam" id="PF00176">
    <property type="entry name" value="SNF2-rel_dom"/>
    <property type="match status" value="1"/>
</dbReference>
<feature type="region of interest" description="Disordered" evidence="9">
    <location>
        <begin position="1"/>
        <end position="85"/>
    </location>
</feature>
<feature type="compositionally biased region" description="Acidic residues" evidence="9">
    <location>
        <begin position="551"/>
        <end position="562"/>
    </location>
</feature>
<dbReference type="FunFam" id="3.40.50.10810:FF:000015">
    <property type="entry name" value="lymphoid-specific helicase isoform X1"/>
    <property type="match status" value="1"/>
</dbReference>
<comment type="similarity">
    <text evidence="2">Belongs to the SNF2/RAD54 helicase family.</text>
</comment>
<dbReference type="EMBL" id="JPDN02000050">
    <property type="protein sequence ID" value="PON21382.1"/>
    <property type="molecule type" value="Genomic_DNA"/>
</dbReference>
<evidence type="ECO:0000313" key="12">
    <source>
        <dbReference type="Proteomes" id="UP000054821"/>
    </source>
</evidence>
<accession>A0A2P4ZAS5</accession>
<proteinExistence type="inferred from homology"/>
<feature type="compositionally biased region" description="Basic residues" evidence="9">
    <location>
        <begin position="64"/>
        <end position="75"/>
    </location>
</feature>
<dbReference type="GeneID" id="29987769"/>
<dbReference type="AlphaFoldDB" id="A0A2P4ZAS5"/>
<evidence type="ECO:0000256" key="7">
    <source>
        <dbReference type="ARBA" id="ARBA00023054"/>
    </source>
</evidence>
<name>A0A2P4ZAS5_9HYPO</name>